<feature type="compositionally biased region" description="Polar residues" evidence="2">
    <location>
        <begin position="396"/>
        <end position="409"/>
    </location>
</feature>
<feature type="compositionally biased region" description="Low complexity" evidence="2">
    <location>
        <begin position="1177"/>
        <end position="1193"/>
    </location>
</feature>
<feature type="compositionally biased region" description="Polar residues" evidence="2">
    <location>
        <begin position="880"/>
        <end position="893"/>
    </location>
</feature>
<protein>
    <submittedName>
        <fullName evidence="3">VLPF-like protein</fullName>
    </submittedName>
</protein>
<feature type="compositionally biased region" description="Polar residues" evidence="2">
    <location>
        <begin position="531"/>
        <end position="541"/>
    </location>
</feature>
<feature type="compositionally biased region" description="Basic and acidic residues" evidence="2">
    <location>
        <begin position="729"/>
        <end position="740"/>
    </location>
</feature>
<feature type="region of interest" description="Disordered" evidence="2">
    <location>
        <begin position="1295"/>
        <end position="1325"/>
    </location>
</feature>
<dbReference type="EMBL" id="CP111018">
    <property type="protein sequence ID" value="WAR10426.1"/>
    <property type="molecule type" value="Genomic_DNA"/>
</dbReference>
<feature type="compositionally biased region" description="Basic and acidic residues" evidence="2">
    <location>
        <begin position="674"/>
        <end position="689"/>
    </location>
</feature>
<reference evidence="3" key="1">
    <citation type="submission" date="2022-11" db="EMBL/GenBank/DDBJ databases">
        <title>Centuries of genome instability and evolution in soft-shell clam transmissible cancer (bioRxiv).</title>
        <authorList>
            <person name="Hart S.F.M."/>
            <person name="Yonemitsu M.A."/>
            <person name="Giersch R.M."/>
            <person name="Beal B.F."/>
            <person name="Arriagada G."/>
            <person name="Davis B.W."/>
            <person name="Ostrander E.A."/>
            <person name="Goff S.P."/>
            <person name="Metzger M.J."/>
        </authorList>
    </citation>
    <scope>NUCLEOTIDE SEQUENCE</scope>
    <source>
        <strain evidence="3">MELC-2E11</strain>
        <tissue evidence="3">Siphon/mantle</tissue>
    </source>
</reference>
<evidence type="ECO:0000313" key="4">
    <source>
        <dbReference type="Proteomes" id="UP001164746"/>
    </source>
</evidence>
<feature type="region of interest" description="Disordered" evidence="2">
    <location>
        <begin position="484"/>
        <end position="898"/>
    </location>
</feature>
<sequence length="1652" mass="183341">EYCFPDVVLGYRERERHGFNTKLVQIIIIEILLKGLLIDAWCPIRLVVDDIWTGDVITAENLTPAYCTEECVICNNDNLTRLPLREVRCRRDPKQLASNMCNARKASLVLFPPCKWSGLLVGRFVQIPNSDAHSCRRSARYSPALGEGSPFLVIPSHDSGANRSSTWYRITGSDISQKTTDLSLQNFKEDEENMTFVRKPMKSNRLSQLTVVEMMPLFGFTVSNGLAPPEVFLRDTNHELLQVWSLEEQSWEGTSCLRWSKMAGVKKGFICGIATDEIIKDMVWITLCSRSRENVFDSEAAAKQTCFKKEIKTEDPKAFENDQLIFGLKQVTWSNLISIQSPTFQINDTVYKVHTFLKETDNVLSCYEQTTAEDKCLLLIKKPKSSSKQMLKAASCSNLAGPDTQTRPSEPSGIPNPLFKRRTYDFRSSRDAINENPGNYSLSTNQELDSVIEHEDGTNVVKHKSTHNGQQNLYTSCPVEDKISQERLKPASRQKSFSTQDLRRESEINNNHKMGGSASHQGKSKKEGQKFQGQGHASQDDSFGFQGQGHKPRGHPPPVPDRRNKGDDHGSRDNLNDSSHNHSHQRLNSGPPSGKSDPRHDTSVTHGNVHAYTRSQSSPSGNTHLTNNVSAENFPSQRDKQTSHRGNLQHNNREHPHGTPNSASYLQGAVPSHGRVDTNAHGRKGDEHTNGNNRKSSKSNDVYNDGFKHDLSVSARNGHHVTSSPKSSRKGDKSDRRYGEKVIGSNSNMSNVPNVSQMNSIPQQASKNGMRPQQGNNVPMPQQGSNVHMPQQGNNVPMPQQGNNVPMPQQGSNVHMPQQGNNVPMPQQGKNVPMPQQGNNVPMPQQGSNVPMPQQGNNSVLNDRGNTWAGSRDLREKQTNRPVQRNKSDTSGYNGERQKVMKAKSLIDLSEGKTFSLVGQRKPENSMSTEGQGQSSVGEFTGSQMMKHIRKYREIQKSGHGNLLPKGTAIDDMEVSIQRDHDLSKSQPNNNRPNSGYGTTNGKPMHYGSLQHLPMSTMEPQPQVTSLKHREQTPLKPRRCLPQTPGNVSEKKRRVSDTLKSRMSVSSQSSNTSPSSSNSASNRGESADLRQGGVSATPSDREVDLYIGSKSDNLWAYPNHMPTHGPSGDATAYGKQQTCYLPQDGYKGHPSMNVIRKSGSFGAHDQSIVVAGGGRWSESGQTTLTSQSTTDSGYLTTDPDHDTLSSTNYARTLQQSAHNIFKRHSQKNDNAKGSNHQPVDKVDNFVINKGGNQSQKVKDSHAHTQSWLENHPGAFVGDSFKLSVNEQDSEMLNLSQNVTSKPNCVKGRDSRDSNNNKNEKHAQDEVTELDIVQSGIKKKQSSNEHPRLSHHLSEMSVQDMGKVLEHEALVKPKGRSVSMSQGLNLIGAGSNLNTGNLTKSQPKFTGSLKDLIGGDKTIVPIETLKLEKSSLKLLGKPSLFQLLQNYNLYAVRVEIPPGFVVSENIRMIECEVALASPWLHARENPVLQSPKGSYAKLGGPNSAFKPVTSGSGSPIKTVSMVTIMELSNEMSSLLNDRQELQRGDLILEIDERLVIGEDLATLTNVLRASHTELLLTIVRDKARDRSAPTEDDFRQMEQRLTQLTMELQKKDRTIRQLNEMLPWKRESKGDHSETKGDDGYLCSLSEDEFIIY</sequence>
<feature type="compositionally biased region" description="Polar residues" evidence="2">
    <location>
        <begin position="613"/>
        <end position="636"/>
    </location>
</feature>
<dbReference type="SUPFAM" id="SSF50156">
    <property type="entry name" value="PDZ domain-like"/>
    <property type="match status" value="1"/>
</dbReference>
<feature type="region of interest" description="Disordered" evidence="2">
    <location>
        <begin position="1174"/>
        <end position="1194"/>
    </location>
</feature>
<gene>
    <name evidence="3" type="ORF">MAR_035502</name>
</gene>
<dbReference type="Proteomes" id="UP001164746">
    <property type="component" value="Chromosome 7"/>
</dbReference>
<feature type="compositionally biased region" description="Polar residues" evidence="2">
    <location>
        <begin position="985"/>
        <end position="1002"/>
    </location>
</feature>
<feature type="compositionally biased region" description="Polar residues" evidence="2">
    <location>
        <begin position="761"/>
        <end position="869"/>
    </location>
</feature>
<feature type="compositionally biased region" description="Basic and acidic residues" evidence="2">
    <location>
        <begin position="1306"/>
        <end position="1324"/>
    </location>
</feature>
<keyword evidence="1" id="KW-0175">Coiled coil</keyword>
<feature type="region of interest" description="Disordered" evidence="2">
    <location>
        <begin position="396"/>
        <end position="420"/>
    </location>
</feature>
<feature type="non-terminal residue" evidence="3">
    <location>
        <position position="1652"/>
    </location>
</feature>
<keyword evidence="4" id="KW-1185">Reference proteome</keyword>
<evidence type="ECO:0000256" key="2">
    <source>
        <dbReference type="SAM" id="MobiDB-lite"/>
    </source>
</evidence>
<accession>A0ABY7ENM9</accession>
<feature type="compositionally biased region" description="Basic and acidic residues" evidence="2">
    <location>
        <begin position="560"/>
        <end position="575"/>
    </location>
</feature>
<dbReference type="InterPro" id="IPR036034">
    <property type="entry name" value="PDZ_sf"/>
</dbReference>
<feature type="compositionally biased region" description="Polar residues" evidence="2">
    <location>
        <begin position="690"/>
        <end position="702"/>
    </location>
</feature>
<proteinExistence type="predicted"/>
<feature type="compositionally biased region" description="Polar residues" evidence="2">
    <location>
        <begin position="925"/>
        <end position="938"/>
    </location>
</feature>
<feature type="region of interest" description="Disordered" evidence="2">
    <location>
        <begin position="980"/>
        <end position="1104"/>
    </location>
</feature>
<feature type="compositionally biased region" description="Low complexity" evidence="2">
    <location>
        <begin position="1061"/>
        <end position="1082"/>
    </location>
</feature>
<organism evidence="3 4">
    <name type="scientific">Mya arenaria</name>
    <name type="common">Soft-shell clam</name>
    <dbReference type="NCBI Taxonomy" id="6604"/>
    <lineage>
        <taxon>Eukaryota</taxon>
        <taxon>Metazoa</taxon>
        <taxon>Spiralia</taxon>
        <taxon>Lophotrochozoa</taxon>
        <taxon>Mollusca</taxon>
        <taxon>Bivalvia</taxon>
        <taxon>Autobranchia</taxon>
        <taxon>Heteroconchia</taxon>
        <taxon>Euheterodonta</taxon>
        <taxon>Imparidentia</taxon>
        <taxon>Neoheterodontei</taxon>
        <taxon>Myida</taxon>
        <taxon>Myoidea</taxon>
        <taxon>Myidae</taxon>
        <taxon>Mya</taxon>
    </lineage>
</organism>
<evidence type="ECO:0000256" key="1">
    <source>
        <dbReference type="SAM" id="Coils"/>
    </source>
</evidence>
<evidence type="ECO:0000313" key="3">
    <source>
        <dbReference type="EMBL" id="WAR10426.1"/>
    </source>
</evidence>
<feature type="compositionally biased region" description="Low complexity" evidence="2">
    <location>
        <begin position="745"/>
        <end position="760"/>
    </location>
</feature>
<feature type="region of interest" description="Disordered" evidence="2">
    <location>
        <begin position="914"/>
        <end position="938"/>
    </location>
</feature>
<name>A0ABY7ENM9_MYAAR</name>
<feature type="coiled-coil region" evidence="1">
    <location>
        <begin position="1593"/>
        <end position="1620"/>
    </location>
</feature>
<feature type="non-terminal residue" evidence="3">
    <location>
        <position position="1"/>
    </location>
</feature>